<dbReference type="Proteomes" id="UP000238954">
    <property type="component" value="Chromosome"/>
</dbReference>
<dbReference type="AlphaFoldDB" id="A0A2S8BAT8"/>
<organism evidence="1 2">
    <name type="scientific">Sphingopyxis lindanitolerans</name>
    <dbReference type="NCBI Taxonomy" id="2054227"/>
    <lineage>
        <taxon>Bacteria</taxon>
        <taxon>Pseudomonadati</taxon>
        <taxon>Pseudomonadota</taxon>
        <taxon>Alphaproteobacteria</taxon>
        <taxon>Sphingomonadales</taxon>
        <taxon>Sphingomonadaceae</taxon>
        <taxon>Sphingopyxis</taxon>
    </lineage>
</organism>
<keyword evidence="2" id="KW-1185">Reference proteome</keyword>
<evidence type="ECO:0000313" key="1">
    <source>
        <dbReference type="EMBL" id="PQM29433.1"/>
    </source>
</evidence>
<reference evidence="2" key="1">
    <citation type="submission" date="2017-11" db="EMBL/GenBank/DDBJ databases">
        <title>The complete genome sequence of Sphingopyxis pomeranensis sp. nov. strain WS5A3p.</title>
        <authorList>
            <person name="Kaminski M.A."/>
        </authorList>
    </citation>
    <scope>NUCLEOTIDE SEQUENCE [LARGE SCALE GENOMIC DNA]</scope>
    <source>
        <strain evidence="2">WS5A3p</strain>
    </source>
</reference>
<accession>A0A2S8BAT8</accession>
<proteinExistence type="predicted"/>
<sequence>MKFEVDEKLVEPIIRDQIATAVIAQIGDPTALIRHCIEQTLKQKVSSNGTISTYSSENKFDFIEVLSANAIRAAAKAAVEKIAQDAAPQIEAEISRQIKAAPKKTAAAIMAGFMGLAGQPNNYRLTANFAFQATEN</sequence>
<comment type="caution">
    <text evidence="1">The sequence shown here is derived from an EMBL/GenBank/DDBJ whole genome shotgun (WGS) entry which is preliminary data.</text>
</comment>
<evidence type="ECO:0000313" key="2">
    <source>
        <dbReference type="Proteomes" id="UP000238954"/>
    </source>
</evidence>
<name>A0A2S8BAT8_9SPHN</name>
<protein>
    <submittedName>
        <fullName evidence="1">Uncharacterized protein</fullName>
    </submittedName>
</protein>
<dbReference type="RefSeq" id="WP_105997391.1">
    <property type="nucleotide sequence ID" value="NZ_CM009578.1"/>
</dbReference>
<gene>
    <name evidence="1" type="ORF">CVO77_00400</name>
</gene>
<dbReference type="EMBL" id="PHFW01000001">
    <property type="protein sequence ID" value="PQM29433.1"/>
    <property type="molecule type" value="Genomic_DNA"/>
</dbReference>